<comment type="cofactor">
    <cofactor evidence="1 8">
        <name>heme</name>
        <dbReference type="ChEBI" id="CHEBI:30413"/>
    </cofactor>
</comment>
<dbReference type="GO" id="GO:0016705">
    <property type="term" value="F:oxidoreductase activity, acting on paired donors, with incorporation or reduction of molecular oxygen"/>
    <property type="evidence" value="ECO:0007669"/>
    <property type="project" value="InterPro"/>
</dbReference>
<proteinExistence type="inferred from homology"/>
<geneLocation type="plasmid" evidence="9 10">
    <name>NT26_p1</name>
</geneLocation>
<dbReference type="PANTHER" id="PTHR24286">
    <property type="entry name" value="CYTOCHROME P450 26"/>
    <property type="match status" value="1"/>
</dbReference>
<dbReference type="InterPro" id="IPR001128">
    <property type="entry name" value="Cyt_P450"/>
</dbReference>
<evidence type="ECO:0000256" key="1">
    <source>
        <dbReference type="ARBA" id="ARBA00001971"/>
    </source>
</evidence>
<dbReference type="RefSeq" id="WP_052642680.1">
    <property type="nucleotide sequence ID" value="NZ_FO082821.1"/>
</dbReference>
<evidence type="ECO:0000256" key="4">
    <source>
        <dbReference type="ARBA" id="ARBA00022723"/>
    </source>
</evidence>
<comment type="similarity">
    <text evidence="2">Belongs to the cytochrome P450 family.</text>
</comment>
<dbReference type="EMBL" id="FO082821">
    <property type="protein sequence ID" value="CCF22196.1"/>
    <property type="molecule type" value="Genomic_DNA"/>
</dbReference>
<evidence type="ECO:0000256" key="7">
    <source>
        <dbReference type="ARBA" id="ARBA00023033"/>
    </source>
</evidence>
<dbReference type="Gene3D" id="1.10.630.10">
    <property type="entry name" value="Cytochrome P450"/>
    <property type="match status" value="1"/>
</dbReference>
<dbReference type="GO" id="GO:0004497">
    <property type="term" value="F:monooxygenase activity"/>
    <property type="evidence" value="ECO:0007669"/>
    <property type="project" value="UniProtKB-KW"/>
</dbReference>
<dbReference type="InterPro" id="IPR036396">
    <property type="entry name" value="Cyt_P450_sf"/>
</dbReference>
<dbReference type="AlphaFoldDB" id="L0NN21"/>
<keyword evidence="9" id="KW-0614">Plasmid</keyword>
<dbReference type="OrthoDB" id="9764248at2"/>
<sequence length="419" mass="47994">MSRIPRDRSFDSTLALLLDPYGFISKRCRRYGADLFQTRLLLRPTICMTGPEAAELFYRQDLFARSGAAPGRVQKTLFGQGGVQGLDGEAHRHRKQMFMSLMTPERIEALKELTAEWWRTYAQKWTTMDRVILYDEVQELLTRAVCAWVGVPLPEAEAGRRAAELTALFDYAGSVGPKHWWSRLSRRRCESWIEGIVEQIRAGDLSPPEGSAARVIATWRDQDGALLSPRIAAVELLNILRPTVAVAVFIVFAAHALHGFPACRPKLQTGDEYPELFVQEIRRLYPFFPAVMARTRHNFEWNGYRFPRGRRVMLDLYGTNRDARAWDAPEEFRPDRFRSWDGSPFNFIPQGGGDHHMNHRCPGEWMTIELMKLSCRFLAASIEYDLPDQDLRIDITRLPAIPKSRFVMSNLRYAIGGAS</sequence>
<evidence type="ECO:0000256" key="5">
    <source>
        <dbReference type="ARBA" id="ARBA00023002"/>
    </source>
</evidence>
<organism evidence="9 10">
    <name type="scientific">Pseudorhizobium banfieldiae</name>
    <dbReference type="NCBI Taxonomy" id="1125847"/>
    <lineage>
        <taxon>Bacteria</taxon>
        <taxon>Pseudomonadati</taxon>
        <taxon>Pseudomonadota</taxon>
        <taxon>Alphaproteobacteria</taxon>
        <taxon>Hyphomicrobiales</taxon>
        <taxon>Rhizobiaceae</taxon>
        <taxon>Rhizobium/Agrobacterium group</taxon>
        <taxon>Pseudorhizobium</taxon>
    </lineage>
</organism>
<keyword evidence="6 8" id="KW-0408">Iron</keyword>
<feature type="binding site" description="axial binding residue" evidence="8">
    <location>
        <position position="361"/>
    </location>
    <ligand>
        <name>heme</name>
        <dbReference type="ChEBI" id="CHEBI:30413"/>
    </ligand>
    <ligandPart>
        <name>Fe</name>
        <dbReference type="ChEBI" id="CHEBI:18248"/>
    </ligandPart>
</feature>
<dbReference type="GO" id="GO:0020037">
    <property type="term" value="F:heme binding"/>
    <property type="evidence" value="ECO:0007669"/>
    <property type="project" value="InterPro"/>
</dbReference>
<evidence type="ECO:0000256" key="6">
    <source>
        <dbReference type="ARBA" id="ARBA00023004"/>
    </source>
</evidence>
<evidence type="ECO:0000313" key="10">
    <source>
        <dbReference type="Proteomes" id="UP000010792"/>
    </source>
</evidence>
<dbReference type="EC" id="1.14.-.-" evidence="9"/>
<dbReference type="CDD" id="cd11067">
    <property type="entry name" value="CYP152"/>
    <property type="match status" value="1"/>
</dbReference>
<protein>
    <submittedName>
        <fullName evidence="9">Putative fatty acid alpha-hydroxylase/fatty acid beta-hydroxylase Cytochrome P450 superfamily</fullName>
        <ecNumber evidence="9">1.14.-.-</ecNumber>
    </submittedName>
</protein>
<evidence type="ECO:0000256" key="3">
    <source>
        <dbReference type="ARBA" id="ARBA00022617"/>
    </source>
</evidence>
<keyword evidence="10" id="KW-1185">Reference proteome</keyword>
<evidence type="ECO:0000256" key="8">
    <source>
        <dbReference type="PIRSR" id="PIRSR602401-1"/>
    </source>
</evidence>
<dbReference type="PANTHER" id="PTHR24286:SF24">
    <property type="entry name" value="LANOSTEROL 14-ALPHA DEMETHYLASE"/>
    <property type="match status" value="1"/>
</dbReference>
<dbReference type="InterPro" id="IPR002401">
    <property type="entry name" value="Cyt_P450_E_grp-I"/>
</dbReference>
<keyword evidence="4 8" id="KW-0479">Metal-binding</keyword>
<evidence type="ECO:0000313" key="9">
    <source>
        <dbReference type="EMBL" id="CCF22196.1"/>
    </source>
</evidence>
<keyword evidence="3 8" id="KW-0349">Heme</keyword>
<gene>
    <name evidence="9" type="primary">cypC</name>
    <name evidence="9" type="ORF">NT26_p10171</name>
</gene>
<dbReference type="Proteomes" id="UP000010792">
    <property type="component" value="Plasmid NT26_p1"/>
</dbReference>
<dbReference type="KEGG" id="rht:NT26_p10171"/>
<dbReference type="GO" id="GO:0005506">
    <property type="term" value="F:iron ion binding"/>
    <property type="evidence" value="ECO:0007669"/>
    <property type="project" value="InterPro"/>
</dbReference>
<keyword evidence="7" id="KW-0503">Monooxygenase</keyword>
<dbReference type="Pfam" id="PF00067">
    <property type="entry name" value="p450"/>
    <property type="match status" value="1"/>
</dbReference>
<dbReference type="SUPFAM" id="SSF48264">
    <property type="entry name" value="Cytochrome P450"/>
    <property type="match status" value="1"/>
</dbReference>
<dbReference type="GO" id="GO:0016125">
    <property type="term" value="P:sterol metabolic process"/>
    <property type="evidence" value="ECO:0007669"/>
    <property type="project" value="TreeGrafter"/>
</dbReference>
<keyword evidence="5 9" id="KW-0560">Oxidoreductase</keyword>
<reference evidence="9 10" key="1">
    <citation type="journal article" date="2013" name="Genome Biol. Evol.">
        <title>Life in an arsenic-containing gold mine: genome and physiology of the autotrophic arsenite-oxidizing bacterium rhizobium sp. NT-26.</title>
        <authorList>
            <person name="Andres J."/>
            <person name="Arsene-Ploetze F."/>
            <person name="Barbe V."/>
            <person name="Brochier-Armanet C."/>
            <person name="Cleiss-Arnold J."/>
            <person name="Coppee J.Y."/>
            <person name="Dillies M.A."/>
            <person name="Geist"/>
            <person name="L"/>
            <person name="Joublin A."/>
            <person name="Koechler S."/>
            <person name="Lassalle F."/>
            <person name="Marchal M."/>
            <person name="Medigue C."/>
            <person name="Muller D."/>
            <person name="Nesme X."/>
            <person name="Plewniak F."/>
            <person name="Proux C."/>
            <person name="Ramirez-Bahena M.H."/>
            <person name="Schenowitz C."/>
            <person name="Sismeiro O."/>
            <person name="Vallenet D."/>
            <person name="Santini J.M."/>
            <person name="Bertin P.N."/>
        </authorList>
    </citation>
    <scope>NUCLEOTIDE SEQUENCE [LARGE SCALE GENOMIC DNA]</scope>
    <source>
        <strain evidence="9 10">NT-26</strain>
        <plasmid evidence="9 10">NT26_p1</plasmid>
    </source>
</reference>
<accession>L0NN21</accession>
<name>L0NN21_9HYPH</name>
<evidence type="ECO:0000256" key="2">
    <source>
        <dbReference type="ARBA" id="ARBA00010617"/>
    </source>
</evidence>
<dbReference type="PRINTS" id="PR00463">
    <property type="entry name" value="EP450I"/>
</dbReference>